<evidence type="ECO:0000313" key="4">
    <source>
        <dbReference type="Proteomes" id="UP000503251"/>
    </source>
</evidence>
<organism evidence="3 4">
    <name type="scientific">Oceanidesulfovibrio marinus</name>
    <dbReference type="NCBI Taxonomy" id="370038"/>
    <lineage>
        <taxon>Bacteria</taxon>
        <taxon>Pseudomonadati</taxon>
        <taxon>Thermodesulfobacteriota</taxon>
        <taxon>Desulfovibrionia</taxon>
        <taxon>Desulfovibrionales</taxon>
        <taxon>Desulfovibrionaceae</taxon>
        <taxon>Oceanidesulfovibrio</taxon>
    </lineage>
</organism>
<evidence type="ECO:0000256" key="2">
    <source>
        <dbReference type="SAM" id="SignalP"/>
    </source>
</evidence>
<keyword evidence="4" id="KW-1185">Reference proteome</keyword>
<protein>
    <recommendedName>
        <fullName evidence="5">Repeat domain-containing protein</fullName>
    </recommendedName>
</protein>
<evidence type="ECO:0000313" key="3">
    <source>
        <dbReference type="EMBL" id="QJT09665.1"/>
    </source>
</evidence>
<name>A0ABX6NIZ4_9BACT</name>
<evidence type="ECO:0008006" key="5">
    <source>
        <dbReference type="Google" id="ProtNLM"/>
    </source>
</evidence>
<evidence type="ECO:0000256" key="1">
    <source>
        <dbReference type="SAM" id="MobiDB-lite"/>
    </source>
</evidence>
<feature type="compositionally biased region" description="Polar residues" evidence="1">
    <location>
        <begin position="274"/>
        <end position="285"/>
    </location>
</feature>
<keyword evidence="2" id="KW-0732">Signal</keyword>
<feature type="compositionally biased region" description="Polar residues" evidence="1">
    <location>
        <begin position="247"/>
        <end position="259"/>
    </location>
</feature>
<dbReference type="EMBL" id="CP039543">
    <property type="protein sequence ID" value="QJT09665.1"/>
    <property type="molecule type" value="Genomic_DNA"/>
</dbReference>
<reference evidence="3 4" key="1">
    <citation type="submission" date="2019-04" db="EMBL/GenBank/DDBJ databases">
        <title>Isolation and culture of sulfate reducing bacteria from the cold seep of the South China Sea.</title>
        <authorList>
            <person name="Sun C."/>
            <person name="Liu R."/>
        </authorList>
    </citation>
    <scope>NUCLEOTIDE SEQUENCE [LARGE SCALE GENOMIC DNA]</scope>
    <source>
        <strain evidence="3 4">CS1</strain>
    </source>
</reference>
<dbReference type="RefSeq" id="WP_144307084.1">
    <property type="nucleotide sequence ID" value="NZ_CP039543.1"/>
</dbReference>
<gene>
    <name evidence="3" type="ORF">E8L03_12290</name>
</gene>
<feature type="region of interest" description="Disordered" evidence="1">
    <location>
        <begin position="464"/>
        <end position="505"/>
    </location>
</feature>
<accession>A0ABX6NIZ4</accession>
<sequence length="588" mass="61211">MKSRIVSRLIALILGVACCGSANAWAAPCGTLLQEGNRFDAVVTASSGRLLARGPLVVNEVRPGREDIFFIAGFAPNDGPPQQLSGMARGGEVSMVVDAGELPEAAGQPAWLGVCGDAGITGRIGGEQEFELLPVAADANGTIGIIETGVTNGTANQTAMNQDEWPAASEAPIIIPEPEDEYQERMAREQENASDAQNETVGEDPVAKALRELQMETQGGAVNQTATVAGPESGEQGVNGTEGAAPSANQTSGEPSSALETGYALNGTAGPEGQANQTGEGNVTAPTATAALGNETASVGAGTDLIDSAAGLDLSDTDCRYLPSAVYAGQFPHMRLSPIHSTEAFVPGQDERVCFLALQGGSGQRGPVDFAFYTGPRLLATLHGPGIPVTVSGMSLRDLNGDGAPEVVAVMQRADGGYENRVYWSEKKGGGYEWVDDPVVNRYVSEQPTVGGVIAIVTGEKTSSVTEASETPAQMQRQAIPAEPALTPEPMRARDSSQPAIKPASQVRQGDVLDLSGRFVRGPGGLLFTTHGSAMSATYMVASMPPDDEARLGELTRRDSRISAEVMRVETDGGKRVIRIQVLQVVLL</sequence>
<proteinExistence type="predicted"/>
<feature type="chain" id="PRO_5045423109" description="Repeat domain-containing protein" evidence="2">
    <location>
        <begin position="27"/>
        <end position="588"/>
    </location>
</feature>
<feature type="compositionally biased region" description="Polar residues" evidence="1">
    <location>
        <begin position="464"/>
        <end position="477"/>
    </location>
</feature>
<feature type="signal peptide" evidence="2">
    <location>
        <begin position="1"/>
        <end position="26"/>
    </location>
</feature>
<dbReference type="Proteomes" id="UP000503251">
    <property type="component" value="Chromosome"/>
</dbReference>
<feature type="region of interest" description="Disordered" evidence="1">
    <location>
        <begin position="182"/>
        <end position="201"/>
    </location>
</feature>
<feature type="region of interest" description="Disordered" evidence="1">
    <location>
        <begin position="227"/>
        <end position="285"/>
    </location>
</feature>